<organism evidence="1 2">
    <name type="scientific">Hydrogenophaga luteola</name>
    <dbReference type="NCBI Taxonomy" id="1591122"/>
    <lineage>
        <taxon>Bacteria</taxon>
        <taxon>Pseudomonadati</taxon>
        <taxon>Pseudomonadota</taxon>
        <taxon>Betaproteobacteria</taxon>
        <taxon>Burkholderiales</taxon>
        <taxon>Comamonadaceae</taxon>
        <taxon>Hydrogenophaga</taxon>
    </lineage>
</organism>
<dbReference type="SUPFAM" id="SSF54637">
    <property type="entry name" value="Thioesterase/thiol ester dehydrase-isomerase"/>
    <property type="match status" value="1"/>
</dbReference>
<keyword evidence="2" id="KW-1185">Reference proteome</keyword>
<dbReference type="Pfam" id="PF13279">
    <property type="entry name" value="4HBT_2"/>
    <property type="match status" value="1"/>
</dbReference>
<dbReference type="Gene3D" id="3.10.129.10">
    <property type="entry name" value="Hotdog Thioesterase"/>
    <property type="match status" value="1"/>
</dbReference>
<keyword evidence="1" id="KW-0378">Hydrolase</keyword>
<reference evidence="2" key="1">
    <citation type="journal article" date="2019" name="Int. J. Syst. Evol. Microbiol.">
        <title>The Global Catalogue of Microorganisms (GCM) 10K type strain sequencing project: providing services to taxonomists for standard genome sequencing and annotation.</title>
        <authorList>
            <consortium name="The Broad Institute Genomics Platform"/>
            <consortium name="The Broad Institute Genome Sequencing Center for Infectious Disease"/>
            <person name="Wu L."/>
            <person name="Ma J."/>
        </authorList>
    </citation>
    <scope>NUCLEOTIDE SEQUENCE [LARGE SCALE GENOMIC DNA]</scope>
    <source>
        <strain evidence="2">KCTC 42501</strain>
    </source>
</reference>
<dbReference type="EMBL" id="JBHRXX010000009">
    <property type="protein sequence ID" value="MFC3685996.1"/>
    <property type="molecule type" value="Genomic_DNA"/>
</dbReference>
<sequence length="144" mass="16852">MAKQTFDSRHLVTFEETNVVGNVYFTNYFLWQGRARELFLREHSPSTLAEVTAGELRLVTAHASCDFVDEFVAFDEVLVRMSLNRFIPFGVSLGFEYGRVPSDTVAYEVVARGRQDIKFLRREGLRWDLFEIPQPLMEIFQRYE</sequence>
<dbReference type="InterPro" id="IPR029069">
    <property type="entry name" value="HotDog_dom_sf"/>
</dbReference>
<evidence type="ECO:0000313" key="2">
    <source>
        <dbReference type="Proteomes" id="UP001595729"/>
    </source>
</evidence>
<name>A0ABV7WBK4_9BURK</name>
<gene>
    <name evidence="1" type="ORF">ACFOPI_20545</name>
</gene>
<dbReference type="RefSeq" id="WP_382178122.1">
    <property type="nucleotide sequence ID" value="NZ_JBHRXX010000009.1"/>
</dbReference>
<proteinExistence type="predicted"/>
<dbReference type="EC" id="3.1.2.-" evidence="1"/>
<protein>
    <submittedName>
        <fullName evidence="1">Acyl-CoA thioesterase</fullName>
        <ecNumber evidence="1">3.1.2.-</ecNumber>
    </submittedName>
</protein>
<comment type="caution">
    <text evidence="1">The sequence shown here is derived from an EMBL/GenBank/DDBJ whole genome shotgun (WGS) entry which is preliminary data.</text>
</comment>
<dbReference type="GO" id="GO:0016787">
    <property type="term" value="F:hydrolase activity"/>
    <property type="evidence" value="ECO:0007669"/>
    <property type="project" value="UniProtKB-KW"/>
</dbReference>
<accession>A0ABV7WBK4</accession>
<evidence type="ECO:0000313" key="1">
    <source>
        <dbReference type="EMBL" id="MFC3685996.1"/>
    </source>
</evidence>
<dbReference type="CDD" id="cd00586">
    <property type="entry name" value="4HBT"/>
    <property type="match status" value="1"/>
</dbReference>
<dbReference type="Proteomes" id="UP001595729">
    <property type="component" value="Unassembled WGS sequence"/>
</dbReference>